<dbReference type="PROSITE" id="PS50060">
    <property type="entry name" value="MAM_2"/>
    <property type="match status" value="2"/>
</dbReference>
<dbReference type="InterPro" id="IPR013783">
    <property type="entry name" value="Ig-like_fold"/>
</dbReference>
<feature type="domain" description="MAM" evidence="4">
    <location>
        <begin position="689"/>
        <end position="809"/>
    </location>
</feature>
<dbReference type="SMART" id="SM00042">
    <property type="entry name" value="CUB"/>
    <property type="match status" value="1"/>
</dbReference>
<evidence type="ECO:0000313" key="6">
    <source>
        <dbReference type="EMBL" id="KAK2561818.1"/>
    </source>
</evidence>
<feature type="domain" description="CUB" evidence="3">
    <location>
        <begin position="632"/>
        <end position="685"/>
    </location>
</feature>
<comment type="caution">
    <text evidence="2">Lacks conserved residue(s) required for the propagation of feature annotation.</text>
</comment>
<evidence type="ECO:0000259" key="3">
    <source>
        <dbReference type="PROSITE" id="PS01180"/>
    </source>
</evidence>
<reference evidence="6" key="2">
    <citation type="journal article" date="2023" name="Science">
        <title>Genomic signatures of disease resistance in endangered staghorn corals.</title>
        <authorList>
            <person name="Vollmer S.V."/>
            <person name="Selwyn J.D."/>
            <person name="Despard B.A."/>
            <person name="Roesel C.L."/>
        </authorList>
    </citation>
    <scope>NUCLEOTIDE SEQUENCE</scope>
    <source>
        <strain evidence="6">K2</strain>
    </source>
</reference>
<keyword evidence="7" id="KW-1185">Reference proteome</keyword>
<accession>A0AAD9QID0</accession>
<dbReference type="Pfam" id="PF00431">
    <property type="entry name" value="CUB"/>
    <property type="match status" value="1"/>
</dbReference>
<dbReference type="Pfam" id="PF00629">
    <property type="entry name" value="MAM"/>
    <property type="match status" value="2"/>
</dbReference>
<dbReference type="SUPFAM" id="SSF49854">
    <property type="entry name" value="Spermadhesin, CUB domain"/>
    <property type="match status" value="1"/>
</dbReference>
<feature type="domain" description="Fibronectin type-III" evidence="5">
    <location>
        <begin position="513"/>
        <end position="606"/>
    </location>
</feature>
<feature type="domain" description="MAM" evidence="4">
    <location>
        <begin position="205"/>
        <end position="358"/>
    </location>
</feature>
<keyword evidence="1" id="KW-1015">Disulfide bond</keyword>
<dbReference type="SMART" id="SM00137">
    <property type="entry name" value="MAM"/>
    <property type="match status" value="2"/>
</dbReference>
<evidence type="ECO:0000259" key="4">
    <source>
        <dbReference type="PROSITE" id="PS50060"/>
    </source>
</evidence>
<dbReference type="SMART" id="SM00060">
    <property type="entry name" value="FN3"/>
    <property type="match status" value="1"/>
</dbReference>
<protein>
    <submittedName>
        <fullName evidence="6">MAM and fibronectin type III domain-containing protein 1</fullName>
    </submittedName>
</protein>
<dbReference type="GO" id="GO:0016020">
    <property type="term" value="C:membrane"/>
    <property type="evidence" value="ECO:0007669"/>
    <property type="project" value="InterPro"/>
</dbReference>
<name>A0AAD9QID0_ACRCE</name>
<dbReference type="SUPFAM" id="SSF49899">
    <property type="entry name" value="Concanavalin A-like lectins/glucanases"/>
    <property type="match status" value="2"/>
</dbReference>
<evidence type="ECO:0000256" key="2">
    <source>
        <dbReference type="PROSITE-ProRule" id="PRU00059"/>
    </source>
</evidence>
<dbReference type="InterPro" id="IPR013320">
    <property type="entry name" value="ConA-like_dom_sf"/>
</dbReference>
<sequence length="850" mass="95847">MKIAHPDELMVGCRWTLQIVYRVQLQWRGLNSSSALPKEEICSLLSVSNWLKHKATWIHPRSKHGHMIDYILTRRNDLRDVCNVRVLRSADGDTDHKMVRGKFKLCVRKKTRLTGVEVPKRINVTKLKDPEACASLIAKMSTIVFDDSWKNFKDQVYATGVEILGLKKAIHRDWFDDNDQEIKDLLQTKKILFAICAQLIGGYEQSCGFENGLCPGWYQSSFDDFNWSRRSGSTWSSLTGPSSGNGGYGFYMYIETSLPRSYGDKAKLLFSPPSSVIGTISCLKFYYHMYGATINRLNVLNGYSIVFTKSGQQGNRWRYAEVTVFVQNTISFEGITGSSFTGDIAIDDVSLTHGICTGCQHTLNDSFGHLDITLRMKETQTESFYGALQVSSEHKSFCRSCLPVDNNSRRTSLQEDKIDYIKVWDGSGSLVFTRVGCQSNYTARMCLEIAFQNSQNVTIQVSLNNYQSHARVSHGIIKDGLGAGKEYRQLLQCQKETSYFSFKRLFIITSLLAGWNVTIENKTSDSLQLRWRDINHRLNGGIRFFVVTAKSSYGSVPVRKLFSPNITSAKIRELDPYTEYNVSVVAIDGNGSPFQSTFLQARTDEGGKENESCCFQALKIVLKNKLSTEQSDYLRISDGSNRIVGTYCGYQTNKRVSVDGSIAVLTFHTDGSVRYRGFYLTFSFSPRSRVCGFENGLCPGWHQSYFDEFNWSRRSGSTSSSLTGPSTGHGGYGFYMYIETSSPRSYGDKAILSFSPPGLFGIRKVSCLKFYYHMYGATINRLNVFNGSSIVFTKSGQQGNRWLYAEVTVFVQNTVSSILNRRQYSPNNNNPCLNFIIRMDGEVRKAGVAD</sequence>
<dbReference type="InterPro" id="IPR035914">
    <property type="entry name" value="Sperma_CUB_dom_sf"/>
</dbReference>
<dbReference type="PROSITE" id="PS50853">
    <property type="entry name" value="FN3"/>
    <property type="match status" value="1"/>
</dbReference>
<evidence type="ECO:0000313" key="7">
    <source>
        <dbReference type="Proteomes" id="UP001249851"/>
    </source>
</evidence>
<proteinExistence type="predicted"/>
<dbReference type="CDD" id="cd00041">
    <property type="entry name" value="CUB"/>
    <property type="match status" value="1"/>
</dbReference>
<dbReference type="InterPro" id="IPR036116">
    <property type="entry name" value="FN3_sf"/>
</dbReference>
<dbReference type="SUPFAM" id="SSF49265">
    <property type="entry name" value="Fibronectin type III"/>
    <property type="match status" value="1"/>
</dbReference>
<gene>
    <name evidence="6" type="ORF">P5673_015205</name>
</gene>
<dbReference type="CDD" id="cd06263">
    <property type="entry name" value="MAM"/>
    <property type="match status" value="2"/>
</dbReference>
<dbReference type="InterPro" id="IPR003961">
    <property type="entry name" value="FN3_dom"/>
</dbReference>
<dbReference type="PANTHER" id="PTHR23282:SF142">
    <property type="entry name" value="MAM DOMAIN-CONTAINING PROTEIN"/>
    <property type="match status" value="1"/>
</dbReference>
<dbReference type="Gene3D" id="2.60.120.290">
    <property type="entry name" value="Spermadhesin, CUB domain"/>
    <property type="match status" value="1"/>
</dbReference>
<dbReference type="Proteomes" id="UP001249851">
    <property type="component" value="Unassembled WGS sequence"/>
</dbReference>
<evidence type="ECO:0000259" key="5">
    <source>
        <dbReference type="PROSITE" id="PS50853"/>
    </source>
</evidence>
<dbReference type="Gene3D" id="2.60.120.200">
    <property type="match status" value="2"/>
</dbReference>
<dbReference type="Pfam" id="PF00041">
    <property type="entry name" value="fn3"/>
    <property type="match status" value="1"/>
</dbReference>
<dbReference type="InterPro" id="IPR000998">
    <property type="entry name" value="MAM_dom"/>
</dbReference>
<dbReference type="InterPro" id="IPR000859">
    <property type="entry name" value="CUB_dom"/>
</dbReference>
<dbReference type="AlphaFoldDB" id="A0AAD9QID0"/>
<evidence type="ECO:0000256" key="1">
    <source>
        <dbReference type="ARBA" id="ARBA00023157"/>
    </source>
</evidence>
<dbReference type="CDD" id="cd00063">
    <property type="entry name" value="FN3"/>
    <property type="match status" value="1"/>
</dbReference>
<dbReference type="Gene3D" id="2.60.40.10">
    <property type="entry name" value="Immunoglobulins"/>
    <property type="match status" value="1"/>
</dbReference>
<dbReference type="PROSITE" id="PS01180">
    <property type="entry name" value="CUB"/>
    <property type="match status" value="1"/>
</dbReference>
<comment type="caution">
    <text evidence="6">The sequence shown here is derived from an EMBL/GenBank/DDBJ whole genome shotgun (WGS) entry which is preliminary data.</text>
</comment>
<dbReference type="EMBL" id="JARQWQ010000031">
    <property type="protein sequence ID" value="KAK2561818.1"/>
    <property type="molecule type" value="Genomic_DNA"/>
</dbReference>
<reference evidence="6" key="1">
    <citation type="journal article" date="2023" name="G3 (Bethesda)">
        <title>Whole genome assembly and annotation of the endangered Caribbean coral Acropora cervicornis.</title>
        <authorList>
            <person name="Selwyn J.D."/>
            <person name="Vollmer S.V."/>
        </authorList>
    </citation>
    <scope>NUCLEOTIDE SEQUENCE</scope>
    <source>
        <strain evidence="6">K2</strain>
    </source>
</reference>
<dbReference type="InterPro" id="IPR051560">
    <property type="entry name" value="MAM_domain-containing"/>
</dbReference>
<organism evidence="6 7">
    <name type="scientific">Acropora cervicornis</name>
    <name type="common">Staghorn coral</name>
    <dbReference type="NCBI Taxonomy" id="6130"/>
    <lineage>
        <taxon>Eukaryota</taxon>
        <taxon>Metazoa</taxon>
        <taxon>Cnidaria</taxon>
        <taxon>Anthozoa</taxon>
        <taxon>Hexacorallia</taxon>
        <taxon>Scleractinia</taxon>
        <taxon>Astrocoeniina</taxon>
        <taxon>Acroporidae</taxon>
        <taxon>Acropora</taxon>
    </lineage>
</organism>
<dbReference type="PANTHER" id="PTHR23282">
    <property type="entry name" value="APICAL ENDOSOMAL GLYCOPROTEIN PRECURSOR"/>
    <property type="match status" value="1"/>
</dbReference>